<sequence length="468" mass="52039">MRERTEAMERYDVIIIGAGPGGIFAAYELMKKAPGIRVAVFESGNPLEKRKCPIDGKKVKSCIGCKTCAIMSGFGGAGAFSDGKYNITNDFGGTLYEYIGKDTAIELMRYVDEINVAYGGKGTKMYSTAGTKFKKLCMQNKLKLLDASVRHLGTDINYVVLENLFDELKGKVDFRFNSHVDDVERMDSGYRIITKDGAYECGRCIISVGRSGSKWMEEICGRLDIPTKSNRVDIGVRVELPAVIFSHLTDELYESKIVYRTEKFEDKVRTFCMNPYGIVVNENTNGIVTVNGHSYEDPEKQTENTNFALLVEKHFSEPFKDSNGYGESIARLSNMLGGGVLVQRFGDLIRGRRSTWERIEEGFVRPTLAAEPGDLSLVLPKRIMDGIIEMVYALDKIAPGTANDDTLLYGVEVKFYNMEVKLDEHLETRHKGLYVIGDGSGVTHSLSHASASGVYVAREIADKAEVQR</sequence>
<dbReference type="PANTHER" id="PTHR43106">
    <property type="entry name" value="DEHYDROGENASE-RELATED"/>
    <property type="match status" value="1"/>
</dbReference>
<dbReference type="SUPFAM" id="SSF51905">
    <property type="entry name" value="FAD/NAD(P)-binding domain"/>
    <property type="match status" value="1"/>
</dbReference>
<dbReference type="Proteomes" id="UP000823897">
    <property type="component" value="Unassembled WGS sequence"/>
</dbReference>
<name>A0A9D2R3U4_9FIRM</name>
<evidence type="ECO:0000313" key="2">
    <source>
        <dbReference type="EMBL" id="HJD33093.1"/>
    </source>
</evidence>
<dbReference type="PANTHER" id="PTHR43106:SF1">
    <property type="entry name" value="DEHYDROGENASE-RELATED"/>
    <property type="match status" value="1"/>
</dbReference>
<dbReference type="AlphaFoldDB" id="A0A9D2R3U4"/>
<dbReference type="PIRSF" id="PIRSF038984">
    <property type="entry name" value="FAD_binding_protein"/>
    <property type="match status" value="1"/>
</dbReference>
<evidence type="ECO:0000259" key="1">
    <source>
        <dbReference type="Pfam" id="PF21688"/>
    </source>
</evidence>
<dbReference type="PRINTS" id="PR00368">
    <property type="entry name" value="FADPNR"/>
</dbReference>
<dbReference type="Pfam" id="PF21688">
    <property type="entry name" value="FAD-depend_C"/>
    <property type="match status" value="1"/>
</dbReference>
<dbReference type="Pfam" id="PF01946">
    <property type="entry name" value="Thi4"/>
    <property type="match status" value="1"/>
</dbReference>
<protein>
    <submittedName>
        <fullName evidence="2">FAD-dependent oxidoreductase</fullName>
    </submittedName>
</protein>
<reference evidence="2" key="2">
    <citation type="submission" date="2021-04" db="EMBL/GenBank/DDBJ databases">
        <authorList>
            <person name="Gilroy R."/>
        </authorList>
    </citation>
    <scope>NUCLEOTIDE SEQUENCE</scope>
    <source>
        <strain evidence="2">ChiGjej3B3-11674</strain>
    </source>
</reference>
<comment type="caution">
    <text evidence="2">The sequence shown here is derived from an EMBL/GenBank/DDBJ whole genome shotgun (WGS) entry which is preliminary data.</text>
</comment>
<accession>A0A9D2R3U4</accession>
<evidence type="ECO:0000313" key="3">
    <source>
        <dbReference type="Proteomes" id="UP000823897"/>
    </source>
</evidence>
<proteinExistence type="predicted"/>
<dbReference type="InterPro" id="IPR036188">
    <property type="entry name" value="FAD/NAD-bd_sf"/>
</dbReference>
<feature type="domain" description="FAD-dependent protein C-terminal" evidence="1">
    <location>
        <begin position="257"/>
        <end position="413"/>
    </location>
</feature>
<gene>
    <name evidence="2" type="ORF">H9911_00960</name>
</gene>
<dbReference type="EMBL" id="DWUV01000020">
    <property type="protein sequence ID" value="HJD33093.1"/>
    <property type="molecule type" value="Genomic_DNA"/>
</dbReference>
<dbReference type="InterPro" id="IPR049516">
    <property type="entry name" value="FAD-depend_C"/>
</dbReference>
<organism evidence="2 3">
    <name type="scientific">Candidatus Mediterraneibacter tabaqchaliae</name>
    <dbReference type="NCBI Taxonomy" id="2838689"/>
    <lineage>
        <taxon>Bacteria</taxon>
        <taxon>Bacillati</taxon>
        <taxon>Bacillota</taxon>
        <taxon>Clostridia</taxon>
        <taxon>Lachnospirales</taxon>
        <taxon>Lachnospiraceae</taxon>
        <taxon>Mediterraneibacter</taxon>
    </lineage>
</organism>
<reference evidence="2" key="1">
    <citation type="journal article" date="2021" name="PeerJ">
        <title>Extensive microbial diversity within the chicken gut microbiome revealed by metagenomics and culture.</title>
        <authorList>
            <person name="Gilroy R."/>
            <person name="Ravi A."/>
            <person name="Getino M."/>
            <person name="Pursley I."/>
            <person name="Horton D.L."/>
            <person name="Alikhan N.F."/>
            <person name="Baker D."/>
            <person name="Gharbi K."/>
            <person name="Hall N."/>
            <person name="Watson M."/>
            <person name="Adriaenssens E.M."/>
            <person name="Foster-Nyarko E."/>
            <person name="Jarju S."/>
            <person name="Secka A."/>
            <person name="Antonio M."/>
            <person name="Oren A."/>
            <person name="Chaudhuri R.R."/>
            <person name="La Ragione R."/>
            <person name="Hildebrand F."/>
            <person name="Pallen M.J."/>
        </authorList>
    </citation>
    <scope>NUCLEOTIDE SEQUENCE</scope>
    <source>
        <strain evidence="2">ChiGjej3B3-11674</strain>
    </source>
</reference>
<dbReference type="Gene3D" id="3.50.50.60">
    <property type="entry name" value="FAD/NAD(P)-binding domain"/>
    <property type="match status" value="1"/>
</dbReference>
<dbReference type="InterPro" id="IPR028348">
    <property type="entry name" value="FAD-binding_protein"/>
</dbReference>